<dbReference type="InterPro" id="IPR036291">
    <property type="entry name" value="NAD(P)-bd_dom_sf"/>
</dbReference>
<dbReference type="Proteomes" id="UP001437256">
    <property type="component" value="Unassembled WGS sequence"/>
</dbReference>
<keyword evidence="1" id="KW-0560">Oxidoreductase</keyword>
<protein>
    <recommendedName>
        <fullName evidence="3">NAD-dependent epimerase/dehydratase domain-containing protein</fullName>
    </recommendedName>
</protein>
<proteinExistence type="inferred from homology"/>
<evidence type="ECO:0000256" key="1">
    <source>
        <dbReference type="ARBA" id="ARBA00023002"/>
    </source>
</evidence>
<gene>
    <name evidence="4" type="ORF">AAF712_004507</name>
</gene>
<accession>A0ABR3A526</accession>
<dbReference type="Pfam" id="PF01370">
    <property type="entry name" value="Epimerase"/>
    <property type="match status" value="1"/>
</dbReference>
<comment type="caution">
    <text evidence="4">The sequence shown here is derived from an EMBL/GenBank/DDBJ whole genome shotgun (WGS) entry which is preliminary data.</text>
</comment>
<evidence type="ECO:0000313" key="5">
    <source>
        <dbReference type="Proteomes" id="UP001437256"/>
    </source>
</evidence>
<reference evidence="4 5" key="1">
    <citation type="submission" date="2024-05" db="EMBL/GenBank/DDBJ databases">
        <title>A draft genome resource for the thread blight pathogen Marasmius tenuissimus strain MS-2.</title>
        <authorList>
            <person name="Yulfo-Soto G.E."/>
            <person name="Baruah I.K."/>
            <person name="Amoako-Attah I."/>
            <person name="Bukari Y."/>
            <person name="Meinhardt L.W."/>
            <person name="Bailey B.A."/>
            <person name="Cohen S.P."/>
        </authorList>
    </citation>
    <scope>NUCLEOTIDE SEQUENCE [LARGE SCALE GENOMIC DNA]</scope>
    <source>
        <strain evidence="4 5">MS-2</strain>
    </source>
</reference>
<dbReference type="SUPFAM" id="SSF51735">
    <property type="entry name" value="NAD(P)-binding Rossmann-fold domains"/>
    <property type="match status" value="1"/>
</dbReference>
<feature type="domain" description="NAD-dependent epimerase/dehydratase" evidence="3">
    <location>
        <begin position="17"/>
        <end position="175"/>
    </location>
</feature>
<dbReference type="PANTHER" id="PTHR10366:SF564">
    <property type="entry name" value="STEROL-4-ALPHA-CARBOXYLATE 3-DEHYDROGENASE, DECARBOXYLATING"/>
    <property type="match status" value="1"/>
</dbReference>
<evidence type="ECO:0000256" key="2">
    <source>
        <dbReference type="ARBA" id="ARBA00023445"/>
    </source>
</evidence>
<name>A0ABR3A526_9AGAR</name>
<keyword evidence="5" id="KW-1185">Reference proteome</keyword>
<sequence length="280" mass="31241">MRQKIVDGEKEMVTPAIEGVINVFGSVERTSSVKRVVLTSTVGAIFGSYSDVLERMEGERLSEKYWNESSSVKKNPYHYGKTVAEKEAWKFHEAQEEEGNGKKRWDLVVINPGLVLGPSLAPESESGSLFLLDELMGGGLFFGVPDLSFAIVDVRDVVAAHCAAADRPNAHGRYVVVAQKEMVRFITIAGVVRQQVEGLRRLVIPSWQIPNWVVRLVGPLFGLDNVFIREHIGVRFTVDNDRAIEELGVEYRPLEETLRDHCACRLKQRQGGGEKETSTT</sequence>
<evidence type="ECO:0000259" key="3">
    <source>
        <dbReference type="Pfam" id="PF01370"/>
    </source>
</evidence>
<organism evidence="4 5">
    <name type="scientific">Marasmius tenuissimus</name>
    <dbReference type="NCBI Taxonomy" id="585030"/>
    <lineage>
        <taxon>Eukaryota</taxon>
        <taxon>Fungi</taxon>
        <taxon>Dikarya</taxon>
        <taxon>Basidiomycota</taxon>
        <taxon>Agaricomycotina</taxon>
        <taxon>Agaricomycetes</taxon>
        <taxon>Agaricomycetidae</taxon>
        <taxon>Agaricales</taxon>
        <taxon>Marasmiineae</taxon>
        <taxon>Marasmiaceae</taxon>
        <taxon>Marasmius</taxon>
    </lineage>
</organism>
<comment type="similarity">
    <text evidence="2">Belongs to the NAD(P)-dependent epimerase/dehydratase family. Dihydroflavonol-4-reductase subfamily.</text>
</comment>
<dbReference type="InterPro" id="IPR050425">
    <property type="entry name" value="NAD(P)_dehydrat-like"/>
</dbReference>
<dbReference type="InterPro" id="IPR001509">
    <property type="entry name" value="Epimerase_deHydtase"/>
</dbReference>
<evidence type="ECO:0000313" key="4">
    <source>
        <dbReference type="EMBL" id="KAL0068429.1"/>
    </source>
</evidence>
<dbReference type="Gene3D" id="3.40.50.720">
    <property type="entry name" value="NAD(P)-binding Rossmann-like Domain"/>
    <property type="match status" value="1"/>
</dbReference>
<dbReference type="EMBL" id="JBBXMP010000018">
    <property type="protein sequence ID" value="KAL0068429.1"/>
    <property type="molecule type" value="Genomic_DNA"/>
</dbReference>
<dbReference type="PANTHER" id="PTHR10366">
    <property type="entry name" value="NAD DEPENDENT EPIMERASE/DEHYDRATASE"/>
    <property type="match status" value="1"/>
</dbReference>